<dbReference type="InterPro" id="IPR047114">
    <property type="entry name" value="YciF"/>
</dbReference>
<evidence type="ECO:0000313" key="3">
    <source>
        <dbReference type="Proteomes" id="UP000627292"/>
    </source>
</evidence>
<dbReference type="InterPro" id="IPR010287">
    <property type="entry name" value="DUF892_YciF-like"/>
</dbReference>
<evidence type="ECO:0000313" key="2">
    <source>
        <dbReference type="EMBL" id="GGH64001.1"/>
    </source>
</evidence>
<organism evidence="2 3">
    <name type="scientific">Filimonas zeae</name>
    <dbReference type="NCBI Taxonomy" id="1737353"/>
    <lineage>
        <taxon>Bacteria</taxon>
        <taxon>Pseudomonadati</taxon>
        <taxon>Bacteroidota</taxon>
        <taxon>Chitinophagia</taxon>
        <taxon>Chitinophagales</taxon>
        <taxon>Chitinophagaceae</taxon>
        <taxon>Filimonas</taxon>
    </lineage>
</organism>
<keyword evidence="3" id="KW-1185">Reference proteome</keyword>
<dbReference type="InterPro" id="IPR012347">
    <property type="entry name" value="Ferritin-like"/>
</dbReference>
<dbReference type="AlphaFoldDB" id="A0A917IU86"/>
<dbReference type="EMBL" id="BMIB01000002">
    <property type="protein sequence ID" value="GGH64001.1"/>
    <property type="molecule type" value="Genomic_DNA"/>
</dbReference>
<dbReference type="InterPro" id="IPR009078">
    <property type="entry name" value="Ferritin-like_SF"/>
</dbReference>
<gene>
    <name evidence="2" type="ORF">GCM10011379_15540</name>
</gene>
<sequence>MSKASKPKQAAVAESDKSNKATPPSTSDEQLQELFMDELKDIYWAENQLVKSLPVMIAATENAELISALTSHLDVTAVHVTRLEEIFTLLNEKAQAKKCDAMEGLTKEGEAVIEDTEPGTVARDTAIVTACRKVEHYEIAAYTSLHTLAGKLGLPDIAELLQQTLAEEQEADQNLSVIAESI</sequence>
<reference evidence="2" key="1">
    <citation type="journal article" date="2014" name="Int. J. Syst. Evol. Microbiol.">
        <title>Complete genome sequence of Corynebacterium casei LMG S-19264T (=DSM 44701T), isolated from a smear-ripened cheese.</title>
        <authorList>
            <consortium name="US DOE Joint Genome Institute (JGI-PGF)"/>
            <person name="Walter F."/>
            <person name="Albersmeier A."/>
            <person name="Kalinowski J."/>
            <person name="Ruckert C."/>
        </authorList>
    </citation>
    <scope>NUCLEOTIDE SEQUENCE</scope>
    <source>
        <strain evidence="2">CGMCC 1.15290</strain>
    </source>
</reference>
<dbReference type="PANTHER" id="PTHR30565">
    <property type="entry name" value="PROTEIN YCIF"/>
    <property type="match status" value="1"/>
</dbReference>
<dbReference type="CDD" id="cd07909">
    <property type="entry name" value="YciF"/>
    <property type="match status" value="1"/>
</dbReference>
<comment type="caution">
    <text evidence="2">The sequence shown here is derived from an EMBL/GenBank/DDBJ whole genome shotgun (WGS) entry which is preliminary data.</text>
</comment>
<feature type="compositionally biased region" description="Polar residues" evidence="1">
    <location>
        <begin position="20"/>
        <end position="29"/>
    </location>
</feature>
<proteinExistence type="predicted"/>
<reference evidence="2" key="2">
    <citation type="submission" date="2020-09" db="EMBL/GenBank/DDBJ databases">
        <authorList>
            <person name="Sun Q."/>
            <person name="Zhou Y."/>
        </authorList>
    </citation>
    <scope>NUCLEOTIDE SEQUENCE</scope>
    <source>
        <strain evidence="2">CGMCC 1.15290</strain>
    </source>
</reference>
<dbReference type="PANTHER" id="PTHR30565:SF9">
    <property type="entry name" value="PROTEIN YCIF"/>
    <property type="match status" value="1"/>
</dbReference>
<dbReference type="Pfam" id="PF05974">
    <property type="entry name" value="DUF892"/>
    <property type="match status" value="1"/>
</dbReference>
<name>A0A917IU86_9BACT</name>
<accession>A0A917IU86</accession>
<dbReference type="Gene3D" id="1.20.1260.10">
    <property type="match status" value="1"/>
</dbReference>
<dbReference type="Proteomes" id="UP000627292">
    <property type="component" value="Unassembled WGS sequence"/>
</dbReference>
<protein>
    <submittedName>
        <fullName evidence="2">YciE/YciF family protein</fullName>
    </submittedName>
</protein>
<dbReference type="SUPFAM" id="SSF47240">
    <property type="entry name" value="Ferritin-like"/>
    <property type="match status" value="1"/>
</dbReference>
<dbReference type="RefSeq" id="WP_188951462.1">
    <property type="nucleotide sequence ID" value="NZ_BMIB01000002.1"/>
</dbReference>
<evidence type="ECO:0000256" key="1">
    <source>
        <dbReference type="SAM" id="MobiDB-lite"/>
    </source>
</evidence>
<feature type="region of interest" description="Disordered" evidence="1">
    <location>
        <begin position="1"/>
        <end position="29"/>
    </location>
</feature>